<evidence type="ECO:0000259" key="3">
    <source>
        <dbReference type="Pfam" id="PF00195"/>
    </source>
</evidence>
<accession>A0ABP5Q4K8</accession>
<evidence type="ECO:0000313" key="6">
    <source>
        <dbReference type="Proteomes" id="UP001500929"/>
    </source>
</evidence>
<dbReference type="RefSeq" id="WP_259477865.1">
    <property type="nucleotide sequence ID" value="NZ_BAAAQY010000001.1"/>
</dbReference>
<name>A0ABP5Q4K8_9MICO</name>
<evidence type="ECO:0000313" key="5">
    <source>
        <dbReference type="EMBL" id="GAA2222671.1"/>
    </source>
</evidence>
<organism evidence="5 6">
    <name type="scientific">Herbiconiux moechotypicola</name>
    <dbReference type="NCBI Taxonomy" id="637393"/>
    <lineage>
        <taxon>Bacteria</taxon>
        <taxon>Bacillati</taxon>
        <taxon>Actinomycetota</taxon>
        <taxon>Actinomycetes</taxon>
        <taxon>Micrococcales</taxon>
        <taxon>Microbacteriaceae</taxon>
        <taxon>Herbiconiux</taxon>
    </lineage>
</organism>
<dbReference type="Gene3D" id="3.40.47.10">
    <property type="match status" value="2"/>
</dbReference>
<proteinExistence type="inferred from homology"/>
<keyword evidence="2" id="KW-0808">Transferase</keyword>
<dbReference type="PIRSF" id="PIRSF000451">
    <property type="entry name" value="PKS_III"/>
    <property type="match status" value="1"/>
</dbReference>
<dbReference type="InterPro" id="IPR012328">
    <property type="entry name" value="Chalcone/stilbene_synt_C"/>
</dbReference>
<dbReference type="CDD" id="cd00831">
    <property type="entry name" value="CHS_like"/>
    <property type="match status" value="1"/>
</dbReference>
<reference evidence="6" key="1">
    <citation type="journal article" date="2019" name="Int. J. Syst. Evol. Microbiol.">
        <title>The Global Catalogue of Microorganisms (GCM) 10K type strain sequencing project: providing services to taxonomists for standard genome sequencing and annotation.</title>
        <authorList>
            <consortium name="The Broad Institute Genomics Platform"/>
            <consortium name="The Broad Institute Genome Sequencing Center for Infectious Disease"/>
            <person name="Wu L."/>
            <person name="Ma J."/>
        </authorList>
    </citation>
    <scope>NUCLEOTIDE SEQUENCE [LARGE SCALE GENOMIC DNA]</scope>
    <source>
        <strain evidence="6">JCM 16117</strain>
    </source>
</reference>
<comment type="similarity">
    <text evidence="1">Belongs to the thiolase-like superfamily. Chalcone/stilbene synthases family.</text>
</comment>
<dbReference type="InterPro" id="IPR001099">
    <property type="entry name" value="Chalcone/stilbene_synt_N"/>
</dbReference>
<feature type="domain" description="Chalcone/stilbene synthase N-terminal" evidence="3">
    <location>
        <begin position="80"/>
        <end position="221"/>
    </location>
</feature>
<gene>
    <name evidence="5" type="ORF">GCM10009851_01890</name>
</gene>
<evidence type="ECO:0000256" key="2">
    <source>
        <dbReference type="ARBA" id="ARBA00022679"/>
    </source>
</evidence>
<dbReference type="Pfam" id="PF00195">
    <property type="entry name" value="Chal_sti_synt_N"/>
    <property type="match status" value="1"/>
</dbReference>
<sequence>MAVRVRSIQTAVPRVALEQHRVRDLFAAQPDLTRLGRRLVGAAFDASGIERRHTVVTDLDRSTPGAPDAPRAFVDDSGVFLSPTTRERNELYIAEAGGLAVSAARRALAAAPDIPPAAVTHVVTVSCTGFSAPGVDQQLVRALGLHPTVERYHIGFMGCYAAFPALRLARSLCEGRPDAVVLVVAVELCTLHVRSSNDSDQIVASSVFADGAAAALVTAAPAPLSAPALVLDDFASEIAPVGSEEMAWTIGDHGFDMVLSAAVPRIIDDYVEGAIAPLLLRAGLGAGLGEAAAEIAQWAVHPGGRSILDRVQATLALSDAQLGPSREVLREFGNMSSATVLFVLARILESAGARPLPAEGERVCAMAFGPGLTIESALLTLVPVVVPSASRAVAAVR</sequence>
<dbReference type="EMBL" id="BAAAQY010000001">
    <property type="protein sequence ID" value="GAA2222671.1"/>
    <property type="molecule type" value="Genomic_DNA"/>
</dbReference>
<keyword evidence="6" id="KW-1185">Reference proteome</keyword>
<dbReference type="Pfam" id="PF02797">
    <property type="entry name" value="Chal_sti_synt_C"/>
    <property type="match status" value="1"/>
</dbReference>
<dbReference type="SUPFAM" id="SSF53901">
    <property type="entry name" value="Thiolase-like"/>
    <property type="match status" value="1"/>
</dbReference>
<dbReference type="PANTHER" id="PTHR11877">
    <property type="entry name" value="HYDROXYMETHYLGLUTARYL-COA SYNTHASE"/>
    <property type="match status" value="1"/>
</dbReference>
<dbReference type="Proteomes" id="UP001500929">
    <property type="component" value="Unassembled WGS sequence"/>
</dbReference>
<dbReference type="PANTHER" id="PTHR11877:SF46">
    <property type="entry name" value="TYPE III POLYKETIDE SYNTHASE A"/>
    <property type="match status" value="1"/>
</dbReference>
<dbReference type="InterPro" id="IPR011141">
    <property type="entry name" value="Polyketide_synthase_type-III"/>
</dbReference>
<feature type="domain" description="Chalcone/stilbene synthase C-terminal" evidence="4">
    <location>
        <begin position="237"/>
        <end position="382"/>
    </location>
</feature>
<comment type="caution">
    <text evidence="5">The sequence shown here is derived from an EMBL/GenBank/DDBJ whole genome shotgun (WGS) entry which is preliminary data.</text>
</comment>
<evidence type="ECO:0000256" key="1">
    <source>
        <dbReference type="ARBA" id="ARBA00005531"/>
    </source>
</evidence>
<protein>
    <submittedName>
        <fullName evidence="5">Type III polyketide synthase</fullName>
    </submittedName>
</protein>
<dbReference type="InterPro" id="IPR016039">
    <property type="entry name" value="Thiolase-like"/>
</dbReference>
<evidence type="ECO:0000259" key="4">
    <source>
        <dbReference type="Pfam" id="PF02797"/>
    </source>
</evidence>